<dbReference type="EC" id="3.6.1.11" evidence="2"/>
<sequence>MKIASIDIGSNTVLLLIAEVDIENQKLVPLLNRYRMPRISKGLNVSNIISEPAVASLHIVLKKYKDIIDEYNCTKVLVNATQALRVAKNSEQIIDSIKRDLEFYVNVISGDQEAYLSFLGAQSGGFNTGNSALVIDIGGASTEIIHGHGNNISFKKSFPIGVVTLTEKYLLFEISDKTLSDAENYIINVLNELSNLNVNDSSVIAVAGTPTTLACAMQNLTEYSDVKVEGYKLSNDDLFDFIEIFKSLSSKDILENFGKIMEGREDIILAGTLILNNILKLLKKDFLYASGRGLRYGAIIEFMNSIKDKV</sequence>
<organism evidence="2">
    <name type="scientific">hydrothermal vent metagenome</name>
    <dbReference type="NCBI Taxonomy" id="652676"/>
    <lineage>
        <taxon>unclassified sequences</taxon>
        <taxon>metagenomes</taxon>
        <taxon>ecological metagenomes</taxon>
    </lineage>
</organism>
<dbReference type="AlphaFoldDB" id="A0A3B1CG80"/>
<dbReference type="PANTHER" id="PTHR30005">
    <property type="entry name" value="EXOPOLYPHOSPHATASE"/>
    <property type="match status" value="1"/>
</dbReference>
<dbReference type="Gene3D" id="3.30.420.150">
    <property type="entry name" value="Exopolyphosphatase. Domain 2"/>
    <property type="match status" value="1"/>
</dbReference>
<gene>
    <name evidence="2" type="ORF">MNBD_IGNAVI01-718</name>
</gene>
<evidence type="ECO:0000313" key="2">
    <source>
        <dbReference type="EMBL" id="VAX22978.1"/>
    </source>
</evidence>
<dbReference type="PANTHER" id="PTHR30005:SF0">
    <property type="entry name" value="RETROGRADE REGULATION PROTEIN 2"/>
    <property type="match status" value="1"/>
</dbReference>
<proteinExistence type="predicted"/>
<dbReference type="Gene3D" id="3.30.420.40">
    <property type="match status" value="1"/>
</dbReference>
<dbReference type="InterPro" id="IPR050273">
    <property type="entry name" value="GppA/Ppx_hydrolase"/>
</dbReference>
<name>A0A3B1CG80_9ZZZZ</name>
<accession>A0A3B1CG80</accession>
<dbReference type="SUPFAM" id="SSF53067">
    <property type="entry name" value="Actin-like ATPase domain"/>
    <property type="match status" value="2"/>
</dbReference>
<reference evidence="2" key="1">
    <citation type="submission" date="2018-06" db="EMBL/GenBank/DDBJ databases">
        <authorList>
            <person name="Zhirakovskaya E."/>
        </authorList>
    </citation>
    <scope>NUCLEOTIDE SEQUENCE</scope>
</reference>
<dbReference type="EMBL" id="UOGD01000238">
    <property type="protein sequence ID" value="VAX22978.1"/>
    <property type="molecule type" value="Genomic_DNA"/>
</dbReference>
<keyword evidence="2" id="KW-0378">Hydrolase</keyword>
<dbReference type="GO" id="GO:0004309">
    <property type="term" value="F:exopolyphosphatase activity"/>
    <property type="evidence" value="ECO:0007669"/>
    <property type="project" value="UniProtKB-EC"/>
</dbReference>
<dbReference type="InterPro" id="IPR003695">
    <property type="entry name" value="Ppx_GppA_N"/>
</dbReference>
<feature type="domain" description="Ppx/GppA phosphatase N-terminal" evidence="1">
    <location>
        <begin position="21"/>
        <end position="304"/>
    </location>
</feature>
<evidence type="ECO:0000259" key="1">
    <source>
        <dbReference type="Pfam" id="PF02541"/>
    </source>
</evidence>
<dbReference type="CDD" id="cd24054">
    <property type="entry name" value="ASKHA_NBD_AaPPX-GppA_MtPPX2-like"/>
    <property type="match status" value="1"/>
</dbReference>
<protein>
    <submittedName>
        <fullName evidence="2">Exopolyphosphatase</fullName>
        <ecNumber evidence="2">3.6.1.11</ecNumber>
    </submittedName>
</protein>
<dbReference type="InterPro" id="IPR043129">
    <property type="entry name" value="ATPase_NBD"/>
</dbReference>
<dbReference type="Pfam" id="PF02541">
    <property type="entry name" value="Ppx-GppA"/>
    <property type="match status" value="1"/>
</dbReference>